<dbReference type="GO" id="GO:0016757">
    <property type="term" value="F:glycosyltransferase activity"/>
    <property type="evidence" value="ECO:0007669"/>
    <property type="project" value="TreeGrafter"/>
</dbReference>
<evidence type="ECO:0000256" key="1">
    <source>
        <dbReference type="ARBA" id="ARBA00022679"/>
    </source>
</evidence>
<name>A0A512RIH3_9BACT</name>
<evidence type="ECO:0000313" key="4">
    <source>
        <dbReference type="Proteomes" id="UP000321436"/>
    </source>
</evidence>
<protein>
    <submittedName>
        <fullName evidence="3">Polysaccharide biosynthesis protein</fullName>
    </submittedName>
</protein>
<dbReference type="GO" id="GO:0009103">
    <property type="term" value="P:lipopolysaccharide biosynthetic process"/>
    <property type="evidence" value="ECO:0007669"/>
    <property type="project" value="TreeGrafter"/>
</dbReference>
<evidence type="ECO:0000313" key="3">
    <source>
        <dbReference type="EMBL" id="GEP95485.1"/>
    </source>
</evidence>
<dbReference type="SUPFAM" id="SSF53756">
    <property type="entry name" value="UDP-Glycosyltransferase/glycogen phosphorylase"/>
    <property type="match status" value="1"/>
</dbReference>
<keyword evidence="4" id="KW-1185">Reference proteome</keyword>
<dbReference type="Proteomes" id="UP000321436">
    <property type="component" value="Unassembled WGS sequence"/>
</dbReference>
<dbReference type="Pfam" id="PF13692">
    <property type="entry name" value="Glyco_trans_1_4"/>
    <property type="match status" value="1"/>
</dbReference>
<evidence type="ECO:0000259" key="2">
    <source>
        <dbReference type="Pfam" id="PF13439"/>
    </source>
</evidence>
<dbReference type="Pfam" id="PF13439">
    <property type="entry name" value="Glyco_transf_4"/>
    <property type="match status" value="1"/>
</dbReference>
<reference evidence="3 4" key="1">
    <citation type="submission" date="2019-07" db="EMBL/GenBank/DDBJ databases">
        <title>Whole genome shotgun sequence of Chitinophaga cymbidii NBRC 109752.</title>
        <authorList>
            <person name="Hosoyama A."/>
            <person name="Uohara A."/>
            <person name="Ohji S."/>
            <person name="Ichikawa N."/>
        </authorList>
    </citation>
    <scope>NUCLEOTIDE SEQUENCE [LARGE SCALE GENOMIC DNA]</scope>
    <source>
        <strain evidence="3 4">NBRC 109752</strain>
    </source>
</reference>
<comment type="caution">
    <text evidence="3">The sequence shown here is derived from an EMBL/GenBank/DDBJ whole genome shotgun (WGS) entry which is preliminary data.</text>
</comment>
<proteinExistence type="predicted"/>
<dbReference type="InterPro" id="IPR028098">
    <property type="entry name" value="Glyco_trans_4-like_N"/>
</dbReference>
<keyword evidence="1" id="KW-0808">Transferase</keyword>
<sequence>MNILFFTTISPFPQNGGEKIRSYYLLKALAELGHQVFAIIRNEEQADLRQYRIEGVEFLTHRKLPLGMMDRITGKHYFQQSGEVLRLFKTVCTNYKIDVAFLDYGFIGQYMRFFADRGIPVILGTHNAQAMHTLQVPAHNFMQKLRRSQLVALEKMHERRYFRQAAAVLVVSEHDKAYHTGFIDPEKVFVVPNFLDEREYNVQEQRDPRLLVMTANFGMFMNNQGLKWFMDEVWDDALAEKFELWLVGRQSKETLIRFTGKSKWKNITGIGKVEDMKPYIAKAAAVIIPLLHGSGTRLKCLEAMALRTPVIATSKGVEGVQSSHFIIADTGRAFKQTLQSFHDDGHTGAALREDFMKEYSADVNRQRLESILQFVYDKQKVAHV</sequence>
<feature type="domain" description="Glycosyltransferase subfamily 4-like N-terminal" evidence="2">
    <location>
        <begin position="21"/>
        <end position="197"/>
    </location>
</feature>
<dbReference type="AlphaFoldDB" id="A0A512RIH3"/>
<dbReference type="Gene3D" id="3.40.50.2000">
    <property type="entry name" value="Glycogen Phosphorylase B"/>
    <property type="match status" value="2"/>
</dbReference>
<dbReference type="CDD" id="cd03801">
    <property type="entry name" value="GT4_PimA-like"/>
    <property type="match status" value="1"/>
</dbReference>
<dbReference type="PANTHER" id="PTHR46401">
    <property type="entry name" value="GLYCOSYLTRANSFERASE WBBK-RELATED"/>
    <property type="match status" value="1"/>
</dbReference>
<accession>A0A512RIH3</accession>
<dbReference type="PANTHER" id="PTHR46401:SF2">
    <property type="entry name" value="GLYCOSYLTRANSFERASE WBBK-RELATED"/>
    <property type="match status" value="1"/>
</dbReference>
<dbReference type="EMBL" id="BKAU01000001">
    <property type="protein sequence ID" value="GEP95485.1"/>
    <property type="molecule type" value="Genomic_DNA"/>
</dbReference>
<dbReference type="RefSeq" id="WP_146859771.1">
    <property type="nucleotide sequence ID" value="NZ_BKAU01000001.1"/>
</dbReference>
<gene>
    <name evidence="3" type="ORF">CCY01nite_17450</name>
</gene>
<dbReference type="OrthoDB" id="9807209at2"/>
<organism evidence="3 4">
    <name type="scientific">Chitinophaga cymbidii</name>
    <dbReference type="NCBI Taxonomy" id="1096750"/>
    <lineage>
        <taxon>Bacteria</taxon>
        <taxon>Pseudomonadati</taxon>
        <taxon>Bacteroidota</taxon>
        <taxon>Chitinophagia</taxon>
        <taxon>Chitinophagales</taxon>
        <taxon>Chitinophagaceae</taxon>
        <taxon>Chitinophaga</taxon>
    </lineage>
</organism>